<dbReference type="PANTHER" id="PTHR30504">
    <property type="entry name" value="GLUCANS BIOSYNTHESIS PROTEIN"/>
    <property type="match status" value="1"/>
</dbReference>
<dbReference type="InterPro" id="IPR014718">
    <property type="entry name" value="GH-type_carb-bd"/>
</dbReference>
<dbReference type="InterPro" id="IPR006311">
    <property type="entry name" value="TAT_signal"/>
</dbReference>
<dbReference type="PROSITE" id="PS51318">
    <property type="entry name" value="TAT"/>
    <property type="match status" value="1"/>
</dbReference>
<protein>
    <submittedName>
        <fullName evidence="8">Glucan biosynthesis protein D</fullName>
    </submittedName>
</protein>
<dbReference type="GO" id="GO:0051274">
    <property type="term" value="P:beta-glucan biosynthetic process"/>
    <property type="evidence" value="ECO:0007669"/>
    <property type="project" value="TreeGrafter"/>
</dbReference>
<evidence type="ECO:0000256" key="6">
    <source>
        <dbReference type="SAM" id="SignalP"/>
    </source>
</evidence>
<dbReference type="Pfam" id="PF04349">
    <property type="entry name" value="MdoG"/>
    <property type="match status" value="1"/>
</dbReference>
<feature type="signal peptide" evidence="6">
    <location>
        <begin position="1"/>
        <end position="28"/>
    </location>
</feature>
<dbReference type="PIRSF" id="PIRSF006281">
    <property type="entry name" value="MdoG"/>
    <property type="match status" value="1"/>
</dbReference>
<evidence type="ECO:0000256" key="4">
    <source>
        <dbReference type="ARBA" id="ARBA00022729"/>
    </source>
</evidence>
<dbReference type="InterPro" id="IPR007444">
    <property type="entry name" value="Glucan_biosyn_MdoG_C"/>
</dbReference>
<evidence type="ECO:0000256" key="2">
    <source>
        <dbReference type="ARBA" id="ARBA00005001"/>
    </source>
</evidence>
<dbReference type="AlphaFoldDB" id="A0A916ZP33"/>
<dbReference type="SUPFAM" id="SSF74650">
    <property type="entry name" value="Galactose mutarotase-like"/>
    <property type="match status" value="1"/>
</dbReference>
<comment type="caution">
    <text evidence="8">The sequence shown here is derived from an EMBL/GenBank/DDBJ whole genome shotgun (WGS) entry which is preliminary data.</text>
</comment>
<dbReference type="Gene3D" id="2.60.40.10">
    <property type="entry name" value="Immunoglobulins"/>
    <property type="match status" value="1"/>
</dbReference>
<evidence type="ECO:0000259" key="7">
    <source>
        <dbReference type="Pfam" id="PF04349"/>
    </source>
</evidence>
<comment type="pathway">
    <text evidence="2">Glycan metabolism; osmoregulated periplasmic glucan (OPG) biosynthesis.</text>
</comment>
<dbReference type="Gene3D" id="2.70.98.10">
    <property type="match status" value="1"/>
</dbReference>
<comment type="subcellular location">
    <subcellularLocation>
        <location evidence="1">Periplasm</location>
    </subcellularLocation>
</comment>
<evidence type="ECO:0000313" key="9">
    <source>
        <dbReference type="Proteomes" id="UP000644699"/>
    </source>
</evidence>
<dbReference type="InterPro" id="IPR011013">
    <property type="entry name" value="Gal_mutarotase_sf_dom"/>
</dbReference>
<dbReference type="InterPro" id="IPR014438">
    <property type="entry name" value="Glucan_biosyn_MdoG/MdoD"/>
</dbReference>
<evidence type="ECO:0000256" key="3">
    <source>
        <dbReference type="ARBA" id="ARBA00009284"/>
    </source>
</evidence>
<keyword evidence="4 6" id="KW-0732">Signal</keyword>
<dbReference type="Proteomes" id="UP000644699">
    <property type="component" value="Unassembled WGS sequence"/>
</dbReference>
<dbReference type="InterPro" id="IPR014756">
    <property type="entry name" value="Ig_E-set"/>
</dbReference>
<evidence type="ECO:0000256" key="1">
    <source>
        <dbReference type="ARBA" id="ARBA00004418"/>
    </source>
</evidence>
<dbReference type="PANTHER" id="PTHR30504:SF3">
    <property type="entry name" value="GLUCANS BIOSYNTHESIS PROTEIN D"/>
    <property type="match status" value="1"/>
</dbReference>
<organism evidence="8 9">
    <name type="scientific">Aureimonas endophytica</name>
    <dbReference type="NCBI Taxonomy" id="2027858"/>
    <lineage>
        <taxon>Bacteria</taxon>
        <taxon>Pseudomonadati</taxon>
        <taxon>Pseudomonadota</taxon>
        <taxon>Alphaproteobacteria</taxon>
        <taxon>Hyphomicrobiales</taxon>
        <taxon>Aurantimonadaceae</taxon>
        <taxon>Aureimonas</taxon>
    </lineage>
</organism>
<sequence length="531" mass="59449">MTDFSRRDLLSLLASLGVALPLGQTAFAAENVAADAAAGTQIRFGDPVPYSFERLVEETRQLAARPYVPEVPRFADVIERIDYDQHQRLRYRKDETLELNNGQAPIRFFYLGRYFKMPVGINVVDGGTSRQLIFDPKLFEIPADSPAKELPDDIGFAGFRILEPHSERDWIAFLGAAYFRTSGELDQFGLSARALAIDVAMPTPEEFPRFTDFYLGPSDIGGRVKIACRMNSPRITGVLEMDVKKDGPIVMEIRSRYFAREAIARVGIAPLTSMFWYSETDRPRRVDWRPEVHDSDGLALVTEGGERIWRPLNNPAQVMTSTFGTGSPKGFGLLQRDRNFVNYEDDGVFYEKRASVWIEPKGEWPKGAVQLVEIPTDDEIHDNIVCYYLSEKPVEKGDALAYDYRLTWGKDQPNRPDLGEVVATRIGRGGIPGQPRPAGVVKIVVDFDGGLVAKLDRDAKGVEPVVSTSRGTIEKIDAYSVKVDTAWRVVFDLKVEGQAPVELRLFLKDKDRALTETWSYQFLPLAPGASG</sequence>
<proteinExistence type="inferred from homology"/>
<name>A0A916ZP33_9HYPH</name>
<evidence type="ECO:0000256" key="5">
    <source>
        <dbReference type="ARBA" id="ARBA00022764"/>
    </source>
</evidence>
<feature type="chain" id="PRO_5036788318" evidence="6">
    <location>
        <begin position="29"/>
        <end position="531"/>
    </location>
</feature>
<dbReference type="InterPro" id="IPR013783">
    <property type="entry name" value="Ig-like_fold"/>
</dbReference>
<feature type="domain" description="Glucan biosynthesis periplasmic MdoG C-terminal" evidence="7">
    <location>
        <begin position="50"/>
        <end position="522"/>
    </location>
</feature>
<dbReference type="SUPFAM" id="SSF81296">
    <property type="entry name" value="E set domains"/>
    <property type="match status" value="1"/>
</dbReference>
<comment type="similarity">
    <text evidence="3">Belongs to the OpgD/OpgG family.</text>
</comment>
<accession>A0A916ZP33</accession>
<keyword evidence="9" id="KW-1185">Reference proteome</keyword>
<reference evidence="8" key="2">
    <citation type="submission" date="2020-09" db="EMBL/GenBank/DDBJ databases">
        <authorList>
            <person name="Sun Q."/>
            <person name="Zhou Y."/>
        </authorList>
    </citation>
    <scope>NUCLEOTIDE SEQUENCE</scope>
    <source>
        <strain evidence="8">CGMCC 1.15367</strain>
    </source>
</reference>
<dbReference type="GO" id="GO:0030246">
    <property type="term" value="F:carbohydrate binding"/>
    <property type="evidence" value="ECO:0007669"/>
    <property type="project" value="InterPro"/>
</dbReference>
<keyword evidence="5" id="KW-0574">Periplasm</keyword>
<reference evidence="8" key="1">
    <citation type="journal article" date="2014" name="Int. J. Syst. Evol. Microbiol.">
        <title>Complete genome sequence of Corynebacterium casei LMG S-19264T (=DSM 44701T), isolated from a smear-ripened cheese.</title>
        <authorList>
            <consortium name="US DOE Joint Genome Institute (JGI-PGF)"/>
            <person name="Walter F."/>
            <person name="Albersmeier A."/>
            <person name="Kalinowski J."/>
            <person name="Ruckert C."/>
        </authorList>
    </citation>
    <scope>NUCLEOTIDE SEQUENCE</scope>
    <source>
        <strain evidence="8">CGMCC 1.15367</strain>
    </source>
</reference>
<dbReference type="EMBL" id="BMIQ01000004">
    <property type="protein sequence ID" value="GGE07220.1"/>
    <property type="molecule type" value="Genomic_DNA"/>
</dbReference>
<dbReference type="GO" id="GO:0003824">
    <property type="term" value="F:catalytic activity"/>
    <property type="evidence" value="ECO:0007669"/>
    <property type="project" value="InterPro"/>
</dbReference>
<gene>
    <name evidence="8" type="primary">mdoD</name>
    <name evidence="8" type="ORF">GCM10011390_27860</name>
</gene>
<evidence type="ECO:0000313" key="8">
    <source>
        <dbReference type="EMBL" id="GGE07220.1"/>
    </source>
</evidence>
<dbReference type="GO" id="GO:0030288">
    <property type="term" value="C:outer membrane-bounded periplasmic space"/>
    <property type="evidence" value="ECO:0007669"/>
    <property type="project" value="TreeGrafter"/>
</dbReference>
<dbReference type="RefSeq" id="WP_188909451.1">
    <property type="nucleotide sequence ID" value="NZ_BMIQ01000004.1"/>
</dbReference>